<evidence type="ECO:0000259" key="6">
    <source>
        <dbReference type="Pfam" id="PF00441"/>
    </source>
</evidence>
<dbReference type="Pfam" id="PF02771">
    <property type="entry name" value="Acyl-CoA_dh_N"/>
    <property type="match status" value="1"/>
</dbReference>
<dbReference type="InterPro" id="IPR037069">
    <property type="entry name" value="AcylCoA_DH/ox_N_sf"/>
</dbReference>
<evidence type="ECO:0000256" key="4">
    <source>
        <dbReference type="ARBA" id="ARBA00022827"/>
    </source>
</evidence>
<dbReference type="PANTHER" id="PTHR43884">
    <property type="entry name" value="ACYL-COA DEHYDROGENASE"/>
    <property type="match status" value="1"/>
</dbReference>
<dbReference type="EMBL" id="JBHTEE010000001">
    <property type="protein sequence ID" value="MFC7602619.1"/>
    <property type="molecule type" value="Genomic_DNA"/>
</dbReference>
<sequence length="332" mass="34589">MNFAFTDDQLALAATVREVLAAHCPARAARTERTPAWSRLAEIGLFGLLVPEEHDGLGLGLLDAVLAFEETGRVALPGPVAETAVAAPVLLAGDPVLGKLAAGSLRVSVRIGDQVYSPDADLADLLVVERDGVPYAVTPGRARLTPQPGVDRSRRLFAVDFDAESGVGSDGVTRLTAPVAPAVRAVTVAVAAQLVGAARHLLETSVGHALTRRQFGVRIGSFQAVKHLLADVAVAVEFAAPLVYAAAFAVDRELPTAGRDVAAAKAAAGEAAELAARTALQVHGAIGYTEELDLHLWLARVWSLSAAYGGIALHRSRLRAEILGSAGPVRWP</sequence>
<evidence type="ECO:0000313" key="9">
    <source>
        <dbReference type="Proteomes" id="UP001596514"/>
    </source>
</evidence>
<organism evidence="8 9">
    <name type="scientific">Streptosporangium amethystogenes subsp. fukuiense</name>
    <dbReference type="NCBI Taxonomy" id="698418"/>
    <lineage>
        <taxon>Bacteria</taxon>
        <taxon>Bacillati</taxon>
        <taxon>Actinomycetota</taxon>
        <taxon>Actinomycetes</taxon>
        <taxon>Streptosporangiales</taxon>
        <taxon>Streptosporangiaceae</taxon>
        <taxon>Streptosporangium</taxon>
    </lineage>
</organism>
<keyword evidence="9" id="KW-1185">Reference proteome</keyword>
<comment type="similarity">
    <text evidence="2">Belongs to the acyl-CoA dehydrogenase family.</text>
</comment>
<evidence type="ECO:0000259" key="7">
    <source>
        <dbReference type="Pfam" id="PF02771"/>
    </source>
</evidence>
<proteinExistence type="inferred from homology"/>
<dbReference type="SUPFAM" id="SSF47203">
    <property type="entry name" value="Acyl-CoA dehydrogenase C-terminal domain-like"/>
    <property type="match status" value="1"/>
</dbReference>
<dbReference type="SUPFAM" id="SSF56645">
    <property type="entry name" value="Acyl-CoA dehydrogenase NM domain-like"/>
    <property type="match status" value="1"/>
</dbReference>
<protein>
    <submittedName>
        <fullName evidence="8">Acyl-CoA dehydrogenase family protein</fullName>
        <ecNumber evidence="8">1.-.-.-</ecNumber>
    </submittedName>
</protein>
<dbReference type="Proteomes" id="UP001596514">
    <property type="component" value="Unassembled WGS sequence"/>
</dbReference>
<dbReference type="EC" id="1.-.-.-" evidence="8"/>
<evidence type="ECO:0000256" key="1">
    <source>
        <dbReference type="ARBA" id="ARBA00001974"/>
    </source>
</evidence>
<dbReference type="InterPro" id="IPR009100">
    <property type="entry name" value="AcylCoA_DH/oxidase_NM_dom_sf"/>
</dbReference>
<feature type="domain" description="Acyl-CoA dehydrogenase/oxidase N-terminal" evidence="7">
    <location>
        <begin position="6"/>
        <end position="93"/>
    </location>
</feature>
<comment type="caution">
    <text evidence="8">The sequence shown here is derived from an EMBL/GenBank/DDBJ whole genome shotgun (WGS) entry which is preliminary data.</text>
</comment>
<keyword evidence="4" id="KW-0274">FAD</keyword>
<dbReference type="GO" id="GO:0016491">
    <property type="term" value="F:oxidoreductase activity"/>
    <property type="evidence" value="ECO:0007669"/>
    <property type="project" value="UniProtKB-KW"/>
</dbReference>
<name>A0ABW2T4I5_9ACTN</name>
<dbReference type="PANTHER" id="PTHR43884:SF20">
    <property type="entry name" value="ACYL-COA DEHYDROGENASE FADE28"/>
    <property type="match status" value="1"/>
</dbReference>
<dbReference type="InterPro" id="IPR009075">
    <property type="entry name" value="AcylCo_DH/oxidase_C"/>
</dbReference>
<dbReference type="Gene3D" id="1.10.540.10">
    <property type="entry name" value="Acyl-CoA dehydrogenase/oxidase, N-terminal domain"/>
    <property type="match status" value="1"/>
</dbReference>
<dbReference type="InterPro" id="IPR013786">
    <property type="entry name" value="AcylCoA_DH/ox_N"/>
</dbReference>
<evidence type="ECO:0000256" key="5">
    <source>
        <dbReference type="ARBA" id="ARBA00023002"/>
    </source>
</evidence>
<gene>
    <name evidence="8" type="ORF">ACFQVD_21165</name>
</gene>
<dbReference type="RefSeq" id="WP_343966474.1">
    <property type="nucleotide sequence ID" value="NZ_BAAAGK010000042.1"/>
</dbReference>
<dbReference type="Gene3D" id="1.20.140.10">
    <property type="entry name" value="Butyryl-CoA Dehydrogenase, subunit A, domain 3"/>
    <property type="match status" value="1"/>
</dbReference>
<accession>A0ABW2T4I5</accession>
<evidence type="ECO:0000256" key="3">
    <source>
        <dbReference type="ARBA" id="ARBA00022630"/>
    </source>
</evidence>
<evidence type="ECO:0000256" key="2">
    <source>
        <dbReference type="ARBA" id="ARBA00009347"/>
    </source>
</evidence>
<reference evidence="9" key="1">
    <citation type="journal article" date="2019" name="Int. J. Syst. Evol. Microbiol.">
        <title>The Global Catalogue of Microorganisms (GCM) 10K type strain sequencing project: providing services to taxonomists for standard genome sequencing and annotation.</title>
        <authorList>
            <consortium name="The Broad Institute Genomics Platform"/>
            <consortium name="The Broad Institute Genome Sequencing Center for Infectious Disease"/>
            <person name="Wu L."/>
            <person name="Ma J."/>
        </authorList>
    </citation>
    <scope>NUCLEOTIDE SEQUENCE [LARGE SCALE GENOMIC DNA]</scope>
    <source>
        <strain evidence="9">JCM 10083</strain>
    </source>
</reference>
<evidence type="ECO:0000313" key="8">
    <source>
        <dbReference type="EMBL" id="MFC7602619.1"/>
    </source>
</evidence>
<comment type="cofactor">
    <cofactor evidence="1">
        <name>FAD</name>
        <dbReference type="ChEBI" id="CHEBI:57692"/>
    </cofactor>
</comment>
<dbReference type="InterPro" id="IPR036250">
    <property type="entry name" value="AcylCo_DH-like_C"/>
</dbReference>
<keyword evidence="3" id="KW-0285">Flavoprotein</keyword>
<feature type="domain" description="Acyl-CoA dehydrogenase/oxidase C-terminal" evidence="6">
    <location>
        <begin position="188"/>
        <end position="319"/>
    </location>
</feature>
<dbReference type="Pfam" id="PF00441">
    <property type="entry name" value="Acyl-CoA_dh_1"/>
    <property type="match status" value="1"/>
</dbReference>
<keyword evidence="5 8" id="KW-0560">Oxidoreductase</keyword>